<gene>
    <name evidence="1" type="ORF">BDM02DRAFT_3153529</name>
</gene>
<name>A0ACB6ZSX7_THEGA</name>
<evidence type="ECO:0000313" key="2">
    <source>
        <dbReference type="Proteomes" id="UP000886501"/>
    </source>
</evidence>
<dbReference type="EMBL" id="MU117967">
    <property type="protein sequence ID" value="KAF9652664.1"/>
    <property type="molecule type" value="Genomic_DNA"/>
</dbReference>
<sequence>MTAIPRQRAISQGQDAPLLPPQQRSASTSFTSSPLNPNSRSRPSSSLSVFNRLASEDATTLANAQPGQRGSMILYRLAAVDDMSALLPPRNTWHTRDSMASTSDQSLFSLSSDSKYPSGVFSHSRGLVPYAYDPDTDNVPEEDDYLHEPDPKDNDEGVNLWSGRGWLNIGALVLLVVALLALFICYPVVSYYQLNARNQRLMTGDAHVTDISEGIFQPPAAFKMPSIIDDDTPENAKTRTGWDGEEYVLVFSDEFNIDGRSFYPGDDPYWEAVDLWYGSTLDLEWYDPAQITTRNGALRIRIENKETRGLQYRSGMLQSWNKFCFSSGYFEVSVTFPGPNSNTRGYWPGVWTMGNLGRPGYGATTDGLWPYSYDSCDLGTFPNQTLLDHSGPPAALHTDMGRNQYNHELSWLPGQRLSACTCPGEDHPGPSPKKGRGAPEIDVFEAERNKTGGPGGIVSQSAQFAPFTHDYLFDASTPDRHTIYNPEITVPNNYRGSAVQQSVSSLTNVPDNIFEGSGQVFTKFGFEYWAEPTVPEKGFITWMVNGNPSHRVGADAVGPDQGPGGSGVGRRIIPEEPMSLVLNLGMSPSWQSIDLSTMTFPTEMLIDYVRIYQRKGHENVGCSPDGYPTEEYINHHLEAYMNPNLTSWKGAGHSWPRNELYYGSC</sequence>
<keyword evidence="2" id="KW-1185">Reference proteome</keyword>
<reference evidence="1" key="1">
    <citation type="submission" date="2019-10" db="EMBL/GenBank/DDBJ databases">
        <authorList>
            <consortium name="DOE Joint Genome Institute"/>
            <person name="Kuo A."/>
            <person name="Miyauchi S."/>
            <person name="Kiss E."/>
            <person name="Drula E."/>
            <person name="Kohler A."/>
            <person name="Sanchez-Garcia M."/>
            <person name="Andreopoulos B."/>
            <person name="Barry K.W."/>
            <person name="Bonito G."/>
            <person name="Buee M."/>
            <person name="Carver A."/>
            <person name="Chen C."/>
            <person name="Cichocki N."/>
            <person name="Clum A."/>
            <person name="Culley D."/>
            <person name="Crous P.W."/>
            <person name="Fauchery L."/>
            <person name="Girlanda M."/>
            <person name="Hayes R."/>
            <person name="Keri Z."/>
            <person name="Labutti K."/>
            <person name="Lipzen A."/>
            <person name="Lombard V."/>
            <person name="Magnuson J."/>
            <person name="Maillard F."/>
            <person name="Morin E."/>
            <person name="Murat C."/>
            <person name="Nolan M."/>
            <person name="Ohm R."/>
            <person name="Pangilinan J."/>
            <person name="Pereira M."/>
            <person name="Perotto S."/>
            <person name="Peter M."/>
            <person name="Riley R."/>
            <person name="Sitrit Y."/>
            <person name="Stielow B."/>
            <person name="Szollosi G."/>
            <person name="Zifcakova L."/>
            <person name="Stursova M."/>
            <person name="Spatafora J.W."/>
            <person name="Tedersoo L."/>
            <person name="Vaario L.-M."/>
            <person name="Yamada A."/>
            <person name="Yan M."/>
            <person name="Wang P."/>
            <person name="Xu J."/>
            <person name="Bruns T."/>
            <person name="Baldrian P."/>
            <person name="Vilgalys R."/>
            <person name="Henrissat B."/>
            <person name="Grigoriev I.V."/>
            <person name="Hibbett D."/>
            <person name="Nagy L.G."/>
            <person name="Martin F.M."/>
        </authorList>
    </citation>
    <scope>NUCLEOTIDE SEQUENCE</scope>
    <source>
        <strain evidence="1">P2</strain>
    </source>
</reference>
<proteinExistence type="predicted"/>
<accession>A0ACB6ZSX7</accession>
<evidence type="ECO:0000313" key="1">
    <source>
        <dbReference type="EMBL" id="KAF9652664.1"/>
    </source>
</evidence>
<reference evidence="1" key="2">
    <citation type="journal article" date="2020" name="Nat. Commun.">
        <title>Large-scale genome sequencing of mycorrhizal fungi provides insights into the early evolution of symbiotic traits.</title>
        <authorList>
            <person name="Miyauchi S."/>
            <person name="Kiss E."/>
            <person name="Kuo A."/>
            <person name="Drula E."/>
            <person name="Kohler A."/>
            <person name="Sanchez-Garcia M."/>
            <person name="Morin E."/>
            <person name="Andreopoulos B."/>
            <person name="Barry K.W."/>
            <person name="Bonito G."/>
            <person name="Buee M."/>
            <person name="Carver A."/>
            <person name="Chen C."/>
            <person name="Cichocki N."/>
            <person name="Clum A."/>
            <person name="Culley D."/>
            <person name="Crous P.W."/>
            <person name="Fauchery L."/>
            <person name="Girlanda M."/>
            <person name="Hayes R.D."/>
            <person name="Keri Z."/>
            <person name="LaButti K."/>
            <person name="Lipzen A."/>
            <person name="Lombard V."/>
            <person name="Magnuson J."/>
            <person name="Maillard F."/>
            <person name="Murat C."/>
            <person name="Nolan M."/>
            <person name="Ohm R.A."/>
            <person name="Pangilinan J."/>
            <person name="Pereira M.F."/>
            <person name="Perotto S."/>
            <person name="Peter M."/>
            <person name="Pfister S."/>
            <person name="Riley R."/>
            <person name="Sitrit Y."/>
            <person name="Stielow J.B."/>
            <person name="Szollosi G."/>
            <person name="Zifcakova L."/>
            <person name="Stursova M."/>
            <person name="Spatafora J.W."/>
            <person name="Tedersoo L."/>
            <person name="Vaario L.M."/>
            <person name="Yamada A."/>
            <person name="Yan M."/>
            <person name="Wang P."/>
            <person name="Xu J."/>
            <person name="Bruns T."/>
            <person name="Baldrian P."/>
            <person name="Vilgalys R."/>
            <person name="Dunand C."/>
            <person name="Henrissat B."/>
            <person name="Grigoriev I.V."/>
            <person name="Hibbett D."/>
            <person name="Nagy L.G."/>
            <person name="Martin F.M."/>
        </authorList>
    </citation>
    <scope>NUCLEOTIDE SEQUENCE</scope>
    <source>
        <strain evidence="1">P2</strain>
    </source>
</reference>
<protein>
    <submittedName>
        <fullName evidence="1">Beta-glucan synthesis-associated</fullName>
    </submittedName>
</protein>
<organism evidence="1 2">
    <name type="scientific">Thelephora ganbajun</name>
    <name type="common">Ganba fungus</name>
    <dbReference type="NCBI Taxonomy" id="370292"/>
    <lineage>
        <taxon>Eukaryota</taxon>
        <taxon>Fungi</taxon>
        <taxon>Dikarya</taxon>
        <taxon>Basidiomycota</taxon>
        <taxon>Agaricomycotina</taxon>
        <taxon>Agaricomycetes</taxon>
        <taxon>Thelephorales</taxon>
        <taxon>Thelephoraceae</taxon>
        <taxon>Thelephora</taxon>
    </lineage>
</organism>
<dbReference type="Proteomes" id="UP000886501">
    <property type="component" value="Unassembled WGS sequence"/>
</dbReference>
<comment type="caution">
    <text evidence="1">The sequence shown here is derived from an EMBL/GenBank/DDBJ whole genome shotgun (WGS) entry which is preliminary data.</text>
</comment>